<proteinExistence type="predicted"/>
<dbReference type="RefSeq" id="WP_183309074.1">
    <property type="nucleotide sequence ID" value="NZ_JACIEP010000028.1"/>
</dbReference>
<sequence>MKAKKYQKTILCLIIALSTTAMTYSQSNTQVAEKTNKALKQKIGNTASRSKGQPIPMADFGGFILHKVQLKSLTSLSPYAEEGAPDYNDHKEKLVGLVIFHRSKNKQDVTDAEIPDGVYVWNGEQWQSISLPEKNGTKSK</sequence>
<dbReference type="AlphaFoldDB" id="A0A840D031"/>
<reference evidence="2 3" key="1">
    <citation type="submission" date="2020-08" db="EMBL/GenBank/DDBJ databases">
        <title>Genomic Encyclopedia of Type Strains, Phase IV (KMG-IV): sequencing the most valuable type-strain genomes for metagenomic binning, comparative biology and taxonomic classification.</title>
        <authorList>
            <person name="Goeker M."/>
        </authorList>
    </citation>
    <scope>NUCLEOTIDE SEQUENCE [LARGE SCALE GENOMIC DNA]</scope>
    <source>
        <strain evidence="2 3">DSM 104969</strain>
    </source>
</reference>
<evidence type="ECO:0000313" key="3">
    <source>
        <dbReference type="Proteomes" id="UP000555103"/>
    </source>
</evidence>
<protein>
    <submittedName>
        <fullName evidence="2">Uncharacterized protein</fullName>
    </submittedName>
</protein>
<name>A0A840D031_9BACT</name>
<dbReference type="EMBL" id="JACIEP010000028">
    <property type="protein sequence ID" value="MBB4038285.1"/>
    <property type="molecule type" value="Genomic_DNA"/>
</dbReference>
<gene>
    <name evidence="2" type="ORF">GGR21_004217</name>
</gene>
<feature type="signal peptide" evidence="1">
    <location>
        <begin position="1"/>
        <end position="23"/>
    </location>
</feature>
<organism evidence="2 3">
    <name type="scientific">Dysgonomonas hofstadii</name>
    <dbReference type="NCBI Taxonomy" id="637886"/>
    <lineage>
        <taxon>Bacteria</taxon>
        <taxon>Pseudomonadati</taxon>
        <taxon>Bacteroidota</taxon>
        <taxon>Bacteroidia</taxon>
        <taxon>Bacteroidales</taxon>
        <taxon>Dysgonomonadaceae</taxon>
        <taxon>Dysgonomonas</taxon>
    </lineage>
</organism>
<dbReference type="Proteomes" id="UP000555103">
    <property type="component" value="Unassembled WGS sequence"/>
</dbReference>
<accession>A0A840D031</accession>
<evidence type="ECO:0000256" key="1">
    <source>
        <dbReference type="SAM" id="SignalP"/>
    </source>
</evidence>
<feature type="chain" id="PRO_5032432019" evidence="1">
    <location>
        <begin position="24"/>
        <end position="140"/>
    </location>
</feature>
<keyword evidence="3" id="KW-1185">Reference proteome</keyword>
<keyword evidence="1" id="KW-0732">Signal</keyword>
<evidence type="ECO:0000313" key="2">
    <source>
        <dbReference type="EMBL" id="MBB4038285.1"/>
    </source>
</evidence>
<comment type="caution">
    <text evidence="2">The sequence shown here is derived from an EMBL/GenBank/DDBJ whole genome shotgun (WGS) entry which is preliminary data.</text>
</comment>